<evidence type="ECO:0000313" key="10">
    <source>
        <dbReference type="EMBL" id="JAB59458.1"/>
    </source>
</evidence>
<dbReference type="CDD" id="cd00190">
    <property type="entry name" value="Tryp_SPc"/>
    <property type="match status" value="1"/>
</dbReference>
<evidence type="ECO:0000256" key="2">
    <source>
        <dbReference type="ARBA" id="ARBA00022757"/>
    </source>
</evidence>
<reference evidence="10" key="1">
    <citation type="journal article" date="2014" name="Insect Biochem. Mol. Biol.">
        <title>An insight into the sialome of the frog biting fly, Corethrella appendiculata.</title>
        <authorList>
            <person name="Ribeiro J.M.C."/>
            <person name="Chagas A.C."/>
            <person name="Pham V.M."/>
            <person name="Lounibos L.P."/>
            <person name="Calvo E."/>
        </authorList>
    </citation>
    <scope>NUCLEOTIDE SEQUENCE</scope>
    <source>
        <tissue evidence="10">Salivary glands</tissue>
    </source>
</reference>
<keyword evidence="1 7" id="KW-0645">Protease</keyword>
<organism evidence="10">
    <name type="scientific">Corethrella appendiculata</name>
    <dbReference type="NCBI Taxonomy" id="1370023"/>
    <lineage>
        <taxon>Eukaryota</taxon>
        <taxon>Metazoa</taxon>
        <taxon>Ecdysozoa</taxon>
        <taxon>Arthropoda</taxon>
        <taxon>Hexapoda</taxon>
        <taxon>Insecta</taxon>
        <taxon>Pterygota</taxon>
        <taxon>Neoptera</taxon>
        <taxon>Endopterygota</taxon>
        <taxon>Diptera</taxon>
        <taxon>Nematocera</taxon>
        <taxon>Culicoidea</taxon>
        <taxon>Chaoboridae</taxon>
        <taxon>Corethrella</taxon>
    </lineage>
</organism>
<dbReference type="InterPro" id="IPR043504">
    <property type="entry name" value="Peptidase_S1_PA_chymotrypsin"/>
</dbReference>
<feature type="domain" description="Peptidase S1" evidence="9">
    <location>
        <begin position="26"/>
        <end position="256"/>
    </location>
</feature>
<keyword evidence="3 7" id="KW-0378">Hydrolase</keyword>
<evidence type="ECO:0000256" key="4">
    <source>
        <dbReference type="ARBA" id="ARBA00022825"/>
    </source>
</evidence>
<dbReference type="PRINTS" id="PR00722">
    <property type="entry name" value="CHYMOTRYPSIN"/>
</dbReference>
<dbReference type="GO" id="GO:0006508">
    <property type="term" value="P:proteolysis"/>
    <property type="evidence" value="ECO:0007669"/>
    <property type="project" value="UniProtKB-KW"/>
</dbReference>
<dbReference type="PROSITE" id="PS00134">
    <property type="entry name" value="TRYPSIN_HIS"/>
    <property type="match status" value="1"/>
</dbReference>
<dbReference type="EMBL" id="GANO01000413">
    <property type="protein sequence ID" value="JAB59458.1"/>
    <property type="molecule type" value="mRNA"/>
</dbReference>
<dbReference type="GO" id="GO:0004252">
    <property type="term" value="F:serine-type endopeptidase activity"/>
    <property type="evidence" value="ECO:0007669"/>
    <property type="project" value="InterPro"/>
</dbReference>
<evidence type="ECO:0000256" key="7">
    <source>
        <dbReference type="RuleBase" id="RU363034"/>
    </source>
</evidence>
<name>U5ENX1_9DIPT</name>
<feature type="chain" id="PRO_5004659926" evidence="8">
    <location>
        <begin position="19"/>
        <end position="259"/>
    </location>
</feature>
<evidence type="ECO:0000256" key="8">
    <source>
        <dbReference type="SAM" id="SignalP"/>
    </source>
</evidence>
<dbReference type="InterPro" id="IPR001254">
    <property type="entry name" value="Trypsin_dom"/>
</dbReference>
<sequence>MKFAIIVIVALYANCAYSVPHYDTRVVNGESAEVGQFPYQVQLVVTVPQGRALCGGSLISDQWVLTAGHCVEKASSFDVRLGAVKFSSDGNADGIVIKATKYIRHEKYNPLFAANDVALVQLPEKVTFSDTIQPVKISSGSDLFVGREVVVSGWGLQHDKGNVAEHLQYASLNVISNKECTQTFNPLVVKATTICAKGPQKQSPCQGDSGGPLVLADEGTLVGVVSFGHVLGCEQGFPGAFARITSFASWISQKTGIKV</sequence>
<dbReference type="PANTHER" id="PTHR24276">
    <property type="entry name" value="POLYSERASE-RELATED"/>
    <property type="match status" value="1"/>
</dbReference>
<keyword evidence="2" id="KW-0222">Digestion</keyword>
<dbReference type="FunFam" id="2.40.10.10:FF:000034">
    <property type="entry name" value="Eupolytin"/>
    <property type="match status" value="1"/>
</dbReference>
<evidence type="ECO:0000256" key="6">
    <source>
        <dbReference type="ARBA" id="ARBA00024195"/>
    </source>
</evidence>
<dbReference type="PROSITE" id="PS50240">
    <property type="entry name" value="TRYPSIN_DOM"/>
    <property type="match status" value="1"/>
</dbReference>
<dbReference type="AlphaFoldDB" id="U5ENX1"/>
<keyword evidence="5" id="KW-1015">Disulfide bond</keyword>
<dbReference type="InterPro" id="IPR033116">
    <property type="entry name" value="TRYPSIN_SER"/>
</dbReference>
<protein>
    <submittedName>
        <fullName evidence="10">Putative trypsin-like serine protease</fullName>
    </submittedName>
</protein>
<dbReference type="Pfam" id="PF00089">
    <property type="entry name" value="Trypsin"/>
    <property type="match status" value="1"/>
</dbReference>
<evidence type="ECO:0000256" key="1">
    <source>
        <dbReference type="ARBA" id="ARBA00022670"/>
    </source>
</evidence>
<comment type="similarity">
    <text evidence="6">Belongs to the peptidase S1 family. CLIP subfamily.</text>
</comment>
<keyword evidence="4 7" id="KW-0720">Serine protease</keyword>
<evidence type="ECO:0000256" key="3">
    <source>
        <dbReference type="ARBA" id="ARBA00022801"/>
    </source>
</evidence>
<dbReference type="PANTHER" id="PTHR24276:SF91">
    <property type="entry name" value="AT26814P-RELATED"/>
    <property type="match status" value="1"/>
</dbReference>
<dbReference type="InterPro" id="IPR050430">
    <property type="entry name" value="Peptidase_S1"/>
</dbReference>
<evidence type="ECO:0000259" key="9">
    <source>
        <dbReference type="PROSITE" id="PS50240"/>
    </source>
</evidence>
<evidence type="ECO:0000256" key="5">
    <source>
        <dbReference type="ARBA" id="ARBA00023157"/>
    </source>
</evidence>
<feature type="signal peptide" evidence="8">
    <location>
        <begin position="1"/>
        <end position="18"/>
    </location>
</feature>
<dbReference type="GO" id="GO:0007586">
    <property type="term" value="P:digestion"/>
    <property type="evidence" value="ECO:0007669"/>
    <property type="project" value="UniProtKB-KW"/>
</dbReference>
<dbReference type="SUPFAM" id="SSF50494">
    <property type="entry name" value="Trypsin-like serine proteases"/>
    <property type="match status" value="1"/>
</dbReference>
<keyword evidence="8" id="KW-0732">Signal</keyword>
<dbReference type="PROSITE" id="PS00135">
    <property type="entry name" value="TRYPSIN_SER"/>
    <property type="match status" value="1"/>
</dbReference>
<dbReference type="InterPro" id="IPR009003">
    <property type="entry name" value="Peptidase_S1_PA"/>
</dbReference>
<accession>U5ENX1</accession>
<dbReference type="InterPro" id="IPR018114">
    <property type="entry name" value="TRYPSIN_HIS"/>
</dbReference>
<dbReference type="InterPro" id="IPR001314">
    <property type="entry name" value="Peptidase_S1A"/>
</dbReference>
<proteinExistence type="evidence at transcript level"/>
<dbReference type="SMART" id="SM00020">
    <property type="entry name" value="Tryp_SPc"/>
    <property type="match status" value="1"/>
</dbReference>
<dbReference type="Gene3D" id="2.40.10.10">
    <property type="entry name" value="Trypsin-like serine proteases"/>
    <property type="match status" value="1"/>
</dbReference>